<proteinExistence type="predicted"/>
<organism evidence="3 4">
    <name type="scientific">Acrobeloides nanus</name>
    <dbReference type="NCBI Taxonomy" id="290746"/>
    <lineage>
        <taxon>Eukaryota</taxon>
        <taxon>Metazoa</taxon>
        <taxon>Ecdysozoa</taxon>
        <taxon>Nematoda</taxon>
        <taxon>Chromadorea</taxon>
        <taxon>Rhabditida</taxon>
        <taxon>Tylenchina</taxon>
        <taxon>Cephalobomorpha</taxon>
        <taxon>Cephaloboidea</taxon>
        <taxon>Cephalobidae</taxon>
        <taxon>Acrobeloides</taxon>
    </lineage>
</organism>
<keyword evidence="1" id="KW-0732">Signal</keyword>
<feature type="domain" description="Domain of unknown function DB" evidence="2">
    <location>
        <begin position="405"/>
        <end position="502"/>
    </location>
</feature>
<dbReference type="Pfam" id="PF01682">
    <property type="entry name" value="DB"/>
    <property type="match status" value="1"/>
</dbReference>
<evidence type="ECO:0000313" key="4">
    <source>
        <dbReference type="WBParaSite" id="ACRNAN_scaffold348.g31802.t1"/>
    </source>
</evidence>
<sequence length="515" mass="57988">MFQWFFLSRYMALLFILTMYFASSIAVPEVVYPSLRRKQGNQIYSYSEKSTSASDFLQALQFRRALANYRKKRRLQENRIIVAPIDGLRVYTKEKFAEIIDGPAKYSGSSTTIKRIGTCCDSSDQFINGTSSRIMGVPIQSPHDTVGRSSVSELNIDDLPQAGVKILDDDGKPNSLTEKNRPQINALKIPRFNLGTSNRSQTFGFKSLMSYIPRQPEDPPVPQAAKVRFPANSWQLPPELLSNRNSKNIVDQRPSFYNTRQNTFEETPNGFYLTTRVAPTFSQPTTPFSPMSSITEGNFAPRQVFSKQQNVFKIPVDRSKAHATFAKHNDRVAPIPLPEERMSVEETDMDLLGKHTTRSFLQNLIPTSTLPSFPSPIEPVVGTQPPSLRKQLYSKLTPNEKLSLCCQKQGLSNGCQTLCNFDYFSDKTLVSAFLTNQCPGPQLGQAFDCASTQVDHTACCQRSNVHFFNGGQCMLFCRSEKPGNVFSYLGCLPVIEVIKQCYREYQTTHPNLFGD</sequence>
<feature type="chain" id="PRO_5038031063" description="Domain of unknown function DB domain-containing protein" evidence="1">
    <location>
        <begin position="27"/>
        <end position="515"/>
    </location>
</feature>
<dbReference type="PANTHER" id="PTHR46705">
    <property type="entry name" value="PROTEIN CBG09805"/>
    <property type="match status" value="1"/>
</dbReference>
<dbReference type="PANTHER" id="PTHR46705:SF10">
    <property type="entry name" value="DOMAIN OF UNKNOWN FUNCTION DB DOMAIN-CONTAINING PROTEIN"/>
    <property type="match status" value="1"/>
</dbReference>
<dbReference type="AlphaFoldDB" id="A0A914DQE1"/>
<evidence type="ECO:0000259" key="2">
    <source>
        <dbReference type="Pfam" id="PF01682"/>
    </source>
</evidence>
<reference evidence="4" key="1">
    <citation type="submission" date="2022-11" db="UniProtKB">
        <authorList>
            <consortium name="WormBaseParasite"/>
        </authorList>
    </citation>
    <scope>IDENTIFICATION</scope>
</reference>
<keyword evidence="3" id="KW-1185">Reference proteome</keyword>
<protein>
    <recommendedName>
        <fullName evidence="2">Domain of unknown function DB domain-containing protein</fullName>
    </recommendedName>
</protein>
<name>A0A914DQE1_9BILA</name>
<evidence type="ECO:0000256" key="1">
    <source>
        <dbReference type="SAM" id="SignalP"/>
    </source>
</evidence>
<dbReference type="WBParaSite" id="ACRNAN_scaffold348.g31802.t1">
    <property type="protein sequence ID" value="ACRNAN_scaffold348.g31802.t1"/>
    <property type="gene ID" value="ACRNAN_scaffold348.g31802"/>
</dbReference>
<evidence type="ECO:0000313" key="3">
    <source>
        <dbReference type="Proteomes" id="UP000887540"/>
    </source>
</evidence>
<dbReference type="Proteomes" id="UP000887540">
    <property type="component" value="Unplaced"/>
</dbReference>
<feature type="signal peptide" evidence="1">
    <location>
        <begin position="1"/>
        <end position="26"/>
    </location>
</feature>
<dbReference type="InterPro" id="IPR002602">
    <property type="entry name" value="DB"/>
</dbReference>
<accession>A0A914DQE1</accession>